<dbReference type="InterPro" id="IPR013976">
    <property type="entry name" value="HDOD"/>
</dbReference>
<dbReference type="RefSeq" id="WP_073319375.1">
    <property type="nucleotide sequence ID" value="NZ_FQWD01000002.1"/>
</dbReference>
<dbReference type="SUPFAM" id="SSF109604">
    <property type="entry name" value="HD-domain/PDEase-like"/>
    <property type="match status" value="1"/>
</dbReference>
<dbReference type="Pfam" id="PF08668">
    <property type="entry name" value="HDOD"/>
    <property type="match status" value="1"/>
</dbReference>
<protein>
    <submittedName>
        <fullName evidence="2">HDOD domain-containing protein</fullName>
    </submittedName>
</protein>
<organism evidence="2 3">
    <name type="scientific">Marisediminitalea aggregata</name>
    <dbReference type="NCBI Taxonomy" id="634436"/>
    <lineage>
        <taxon>Bacteria</taxon>
        <taxon>Pseudomonadati</taxon>
        <taxon>Pseudomonadota</taxon>
        <taxon>Gammaproteobacteria</taxon>
        <taxon>Alteromonadales</taxon>
        <taxon>Alteromonadaceae</taxon>
        <taxon>Marisediminitalea</taxon>
    </lineage>
</organism>
<evidence type="ECO:0000259" key="1">
    <source>
        <dbReference type="Pfam" id="PF08668"/>
    </source>
</evidence>
<dbReference type="OrthoDB" id="6335332at2"/>
<dbReference type="Gene3D" id="1.10.3210.10">
    <property type="entry name" value="Hypothetical protein af1432"/>
    <property type="match status" value="1"/>
</dbReference>
<accession>A0A1M5GWI9</accession>
<keyword evidence="3" id="KW-1185">Reference proteome</keyword>
<sequence>MDAFASQLAEITEQSLSLPVLPAKQSSQINAYLTISANWLSLAENALPLLTAIACLPASLQQPQSKLWRRHIALYLLLGMRSHANHHTLQQGVAALLSFYQLKQAQQPPAVRQKVAAQLRKLDQHYWAFRLLSTGAASHDSDDVFALSWQWIALLHRSPAMCVADTLHHLSLRTGCSLNSLLTPFVTFPGVLHEGCRVKYQQSTALLVGQLPEQVLLYLPHNEQFAWDGRNSITPENGKTVSLTQWVQIVERLNHYQTENDNNEQALTLPDYQWAVPTSYPVSRPPTSLEQLLRALYDPDVAIKKIVDLISTEPTFSAFLTQAASQDNRMQLPVQDLKQSILTYGLDRVGHMLVQHALYQRLSQHPFPLQPWFSRLTQLAAQIASELAAATPSLTPQSAGLVVTIAFSPLFTLPYTKVQITIPRQPRQLFNVATLLHPQPEKWLASVRQHQQSLVTAWQQQTLQTKLIACCGRLPLDVPASLRQAHCVAGLSIIWARQWLLDQPVCESTKQFIQQTRQLYPDLFGLESLIRSQVSALLACPLNEFASNRHSANK</sequence>
<proteinExistence type="predicted"/>
<gene>
    <name evidence="2" type="ORF">SAMN05216361_1204</name>
</gene>
<evidence type="ECO:0000313" key="3">
    <source>
        <dbReference type="Proteomes" id="UP000184520"/>
    </source>
</evidence>
<evidence type="ECO:0000313" key="2">
    <source>
        <dbReference type="EMBL" id="SHG08058.1"/>
    </source>
</evidence>
<name>A0A1M5GWI9_9ALTE</name>
<feature type="domain" description="HDOD" evidence="1">
    <location>
        <begin position="285"/>
        <end position="396"/>
    </location>
</feature>
<reference evidence="3" key="1">
    <citation type="submission" date="2016-11" db="EMBL/GenBank/DDBJ databases">
        <authorList>
            <person name="Varghese N."/>
            <person name="Submissions S."/>
        </authorList>
    </citation>
    <scope>NUCLEOTIDE SEQUENCE [LARGE SCALE GENOMIC DNA]</scope>
    <source>
        <strain evidence="3">CGMCC 1.8995</strain>
    </source>
</reference>
<dbReference type="AlphaFoldDB" id="A0A1M5GWI9"/>
<dbReference type="EMBL" id="FQWD01000002">
    <property type="protein sequence ID" value="SHG08058.1"/>
    <property type="molecule type" value="Genomic_DNA"/>
</dbReference>
<dbReference type="STRING" id="634436.SAMN05216361_1204"/>
<dbReference type="Proteomes" id="UP000184520">
    <property type="component" value="Unassembled WGS sequence"/>
</dbReference>